<proteinExistence type="predicted"/>
<accession>A0A364K5Q5</accession>
<feature type="compositionally biased region" description="Basic and acidic residues" evidence="1">
    <location>
        <begin position="81"/>
        <end position="96"/>
    </location>
</feature>
<reference evidence="2 3" key="1">
    <citation type="submission" date="2018-06" db="EMBL/GenBank/DDBJ databases">
        <title>Thermoflavimicrobium daqus sp. nov., a thermophilic microbe isolated from Moutai-flavour Daqu.</title>
        <authorList>
            <person name="Wang X."/>
            <person name="Zhou H."/>
        </authorList>
    </citation>
    <scope>NUCLEOTIDE SEQUENCE [LARGE SCALE GENOMIC DNA]</scope>
    <source>
        <strain evidence="2 3">FBKL4.011</strain>
    </source>
</reference>
<comment type="caution">
    <text evidence="2">The sequence shown here is derived from an EMBL/GenBank/DDBJ whole genome shotgun (WGS) entry which is preliminary data.</text>
</comment>
<feature type="region of interest" description="Disordered" evidence="1">
    <location>
        <begin position="75"/>
        <end position="96"/>
    </location>
</feature>
<gene>
    <name evidence="2" type="ORF">DL897_06025</name>
</gene>
<dbReference type="Proteomes" id="UP000251213">
    <property type="component" value="Unassembled WGS sequence"/>
</dbReference>
<organism evidence="2 3">
    <name type="scientific">Thermoflavimicrobium daqui</name>
    <dbReference type="NCBI Taxonomy" id="2137476"/>
    <lineage>
        <taxon>Bacteria</taxon>
        <taxon>Bacillati</taxon>
        <taxon>Bacillota</taxon>
        <taxon>Bacilli</taxon>
        <taxon>Bacillales</taxon>
        <taxon>Thermoactinomycetaceae</taxon>
        <taxon>Thermoflavimicrobium</taxon>
    </lineage>
</organism>
<dbReference type="AlphaFoldDB" id="A0A364K5Q5"/>
<reference evidence="2 3" key="2">
    <citation type="submission" date="2018-06" db="EMBL/GenBank/DDBJ databases">
        <authorList>
            <person name="Zhirakovskaya E."/>
        </authorList>
    </citation>
    <scope>NUCLEOTIDE SEQUENCE [LARGE SCALE GENOMIC DNA]</scope>
    <source>
        <strain evidence="2 3">FBKL4.011</strain>
    </source>
</reference>
<evidence type="ECO:0000256" key="1">
    <source>
        <dbReference type="SAM" id="MobiDB-lite"/>
    </source>
</evidence>
<dbReference type="OrthoDB" id="2989065at2"/>
<dbReference type="RefSeq" id="WP_113658248.1">
    <property type="nucleotide sequence ID" value="NZ_KZ845665.1"/>
</dbReference>
<protein>
    <submittedName>
        <fullName evidence="2">Uncharacterized protein</fullName>
    </submittedName>
</protein>
<evidence type="ECO:0000313" key="2">
    <source>
        <dbReference type="EMBL" id="RAL25634.1"/>
    </source>
</evidence>
<name>A0A364K5Q5_9BACL</name>
<evidence type="ECO:0000313" key="3">
    <source>
        <dbReference type="Proteomes" id="UP000251213"/>
    </source>
</evidence>
<keyword evidence="3" id="KW-1185">Reference proteome</keyword>
<sequence length="96" mass="10803">MPKQGPSMKELAQMINNIMGQQVLTEHQLSQIMQGAKKAHDTGGMNAVLEYLMRVTQADVDRNELRQFADSISKNPQKGLDILHGRKNMGGDKRRK</sequence>
<dbReference type="EMBL" id="QJKK01000003">
    <property type="protein sequence ID" value="RAL25634.1"/>
    <property type="molecule type" value="Genomic_DNA"/>
</dbReference>